<dbReference type="SUPFAM" id="SSF52833">
    <property type="entry name" value="Thioredoxin-like"/>
    <property type="match status" value="1"/>
</dbReference>
<organism evidence="1 2">
    <name type="scientific">Pontixanthobacter aestiaquae</name>
    <dbReference type="NCBI Taxonomy" id="1509367"/>
    <lineage>
        <taxon>Bacteria</taxon>
        <taxon>Pseudomonadati</taxon>
        <taxon>Pseudomonadota</taxon>
        <taxon>Alphaproteobacteria</taxon>
        <taxon>Sphingomonadales</taxon>
        <taxon>Erythrobacteraceae</taxon>
        <taxon>Pontixanthobacter</taxon>
    </lineage>
</organism>
<proteinExistence type="predicted"/>
<dbReference type="PANTHER" id="PTHR36057">
    <property type="match status" value="1"/>
</dbReference>
<dbReference type="Proteomes" id="UP000460290">
    <property type="component" value="Unassembled WGS sequence"/>
</dbReference>
<gene>
    <name evidence="1" type="ORF">GRI35_02550</name>
</gene>
<dbReference type="RefSeq" id="WP_160612601.1">
    <property type="nucleotide sequence ID" value="NZ_JAUFQM010000001.1"/>
</dbReference>
<dbReference type="AlphaFoldDB" id="A0A844Z425"/>
<dbReference type="PANTHER" id="PTHR36057:SF1">
    <property type="entry name" value="LIPOPROTEIN LIPID ATTACHMENT SITE-LIKE PROTEIN, PUTATIVE (DUF1223)-RELATED"/>
    <property type="match status" value="1"/>
</dbReference>
<sequence>MQKSGLIVASGITALVAIGAATLSSGQVDARQGAKSSGPIASTGAPVVLELFTSQGCSSCPPADKLATRLAKDPSLLVISRPVTYWDPLGWKDTLGKQVNTDLQRAYARKGNEGAGVYTPQIVVDGRHGAVGSNERNVTALARDAAMKPKPTLIAKKGSDGSVRVSIVGKYPANSQLSLVALSSHETVKIGRGENGGRTISYTNVLIDETRLGADKRAIIIAPGQMQNREADRYAIILRQTSAGPILAGRML</sequence>
<dbReference type="OrthoDB" id="9808254at2"/>
<protein>
    <submittedName>
        <fullName evidence="1">DUF1223 domain-containing protein</fullName>
    </submittedName>
</protein>
<comment type="caution">
    <text evidence="1">The sequence shown here is derived from an EMBL/GenBank/DDBJ whole genome shotgun (WGS) entry which is preliminary data.</text>
</comment>
<dbReference type="InterPro" id="IPR010634">
    <property type="entry name" value="DUF1223"/>
</dbReference>
<name>A0A844Z425_9SPHN</name>
<evidence type="ECO:0000313" key="2">
    <source>
        <dbReference type="Proteomes" id="UP000460290"/>
    </source>
</evidence>
<accession>A0A844Z425</accession>
<dbReference type="Pfam" id="PF06764">
    <property type="entry name" value="DUF1223"/>
    <property type="match status" value="1"/>
</dbReference>
<evidence type="ECO:0000313" key="1">
    <source>
        <dbReference type="EMBL" id="MXO82254.1"/>
    </source>
</evidence>
<dbReference type="EMBL" id="WTYZ01000001">
    <property type="protein sequence ID" value="MXO82254.1"/>
    <property type="molecule type" value="Genomic_DNA"/>
</dbReference>
<dbReference type="InterPro" id="IPR036249">
    <property type="entry name" value="Thioredoxin-like_sf"/>
</dbReference>
<reference evidence="1 2" key="1">
    <citation type="submission" date="2019-12" db="EMBL/GenBank/DDBJ databases">
        <title>Genomic-based taxomic classification of the family Erythrobacteraceae.</title>
        <authorList>
            <person name="Xu L."/>
        </authorList>
    </citation>
    <scope>NUCLEOTIDE SEQUENCE [LARGE SCALE GENOMIC DNA]</scope>
    <source>
        <strain evidence="1 2">KCTC 42006</strain>
    </source>
</reference>
<keyword evidence="2" id="KW-1185">Reference proteome</keyword>